<dbReference type="Proteomes" id="UP001234297">
    <property type="component" value="Chromosome 4"/>
</dbReference>
<evidence type="ECO:0000313" key="2">
    <source>
        <dbReference type="Proteomes" id="UP001234297"/>
    </source>
</evidence>
<gene>
    <name evidence="1" type="ORF">MRB53_013656</name>
</gene>
<reference evidence="1 2" key="1">
    <citation type="journal article" date="2022" name="Hortic Res">
        <title>A haplotype resolved chromosomal level avocado genome allows analysis of novel avocado genes.</title>
        <authorList>
            <person name="Nath O."/>
            <person name="Fletcher S.J."/>
            <person name="Hayward A."/>
            <person name="Shaw L.M."/>
            <person name="Masouleh A.K."/>
            <person name="Furtado A."/>
            <person name="Henry R.J."/>
            <person name="Mitter N."/>
        </authorList>
    </citation>
    <scope>NUCLEOTIDE SEQUENCE [LARGE SCALE GENOMIC DNA]</scope>
    <source>
        <strain evidence="2">cv. Hass</strain>
    </source>
</reference>
<keyword evidence="2" id="KW-1185">Reference proteome</keyword>
<name>A0ACC2K8L3_PERAE</name>
<comment type="caution">
    <text evidence="1">The sequence shown here is derived from an EMBL/GenBank/DDBJ whole genome shotgun (WGS) entry which is preliminary data.</text>
</comment>
<protein>
    <submittedName>
        <fullName evidence="1">Uncharacterized protein</fullName>
    </submittedName>
</protein>
<accession>A0ACC2K8L3</accession>
<organism evidence="1 2">
    <name type="scientific">Persea americana</name>
    <name type="common">Avocado</name>
    <dbReference type="NCBI Taxonomy" id="3435"/>
    <lineage>
        <taxon>Eukaryota</taxon>
        <taxon>Viridiplantae</taxon>
        <taxon>Streptophyta</taxon>
        <taxon>Embryophyta</taxon>
        <taxon>Tracheophyta</taxon>
        <taxon>Spermatophyta</taxon>
        <taxon>Magnoliopsida</taxon>
        <taxon>Magnoliidae</taxon>
        <taxon>Laurales</taxon>
        <taxon>Lauraceae</taxon>
        <taxon>Persea</taxon>
    </lineage>
</organism>
<sequence>MPSPIVTHNFALKILFLWFNIMMNRFLLICRKDPNDVPIKSLIKVLSEGLVLEIWICIIAESRSFAVPDTIFCTLILGNMWNITITDSNVKAARNLSLR</sequence>
<dbReference type="EMBL" id="CM056812">
    <property type="protein sequence ID" value="KAJ8617470.1"/>
    <property type="molecule type" value="Genomic_DNA"/>
</dbReference>
<evidence type="ECO:0000313" key="1">
    <source>
        <dbReference type="EMBL" id="KAJ8617470.1"/>
    </source>
</evidence>
<proteinExistence type="predicted"/>